<organism evidence="3 4">
    <name type="scientific">Candidatus Thermochlorobacter aerophilus</name>
    <dbReference type="NCBI Taxonomy" id="1868324"/>
    <lineage>
        <taxon>Bacteria</taxon>
        <taxon>Pseudomonadati</taxon>
        <taxon>Chlorobiota</taxon>
        <taxon>Chlorobiia</taxon>
        <taxon>Chlorobiales</taxon>
        <taxon>Candidatus Thermochlorobacteriaceae</taxon>
        <taxon>Candidatus Thermochlorobacter</taxon>
    </lineage>
</organism>
<sequence>MSKLISDSKINAILSLLDDEDETVFKAARSELLNIFQSNHPESAQILQVMVEKKNTMPAHLALRIEELIDDIQFQVLSPQFLRGFMDNATLETYAFLVMRIGYPDVSLEKYRRELQRLESLLRLEYFTSTMSDIDKIFMMSVILFEKEGYRGNSAGYYEPDNSYLNRVIDRKLGIPISLGTIYLILAERFHLPIYGVNMPGHFLLKYETPGGEERFIDPFNQGRILDKQDCIRFLHNQGYSMVDQYFAKASALDILERTFKNLHNSYRELGLRHKMALIERYLNLLLDFRGEPLLPPNFLSTSDDFEENDA</sequence>
<dbReference type="Proteomes" id="UP000266389">
    <property type="component" value="Unassembled WGS sequence"/>
</dbReference>
<dbReference type="Pfam" id="PF13369">
    <property type="entry name" value="Transglut_core2"/>
    <property type="match status" value="1"/>
</dbReference>
<reference evidence="3 4" key="1">
    <citation type="journal article" date="2011" name="ISME J.">
        <title>Community ecology of hot spring cyanobacterial mats: predominant populations and their functional potential.</title>
        <authorList>
            <person name="Klatt C.G."/>
            <person name="Wood J.M."/>
            <person name="Rusch D.B."/>
            <person name="Bateson M.M."/>
            <person name="Hamamura N."/>
            <person name="Heidelberg J.F."/>
            <person name="Grossman A.R."/>
            <person name="Bhaya D."/>
            <person name="Cohan F.M."/>
            <person name="Kuhl M."/>
            <person name="Bryant D.A."/>
            <person name="Ward D.M."/>
        </authorList>
    </citation>
    <scope>NUCLEOTIDE SEQUENCE [LARGE SCALE GENOMIC DNA]</scope>
    <source>
        <strain evidence="3">OS</strain>
    </source>
</reference>
<evidence type="ECO:0000256" key="1">
    <source>
        <dbReference type="ARBA" id="ARBA00007100"/>
    </source>
</evidence>
<accession>A0A395M4S8</accession>
<evidence type="ECO:0000259" key="2">
    <source>
        <dbReference type="Pfam" id="PF13369"/>
    </source>
</evidence>
<name>A0A395M4S8_9BACT</name>
<dbReference type="InterPro" id="IPR032698">
    <property type="entry name" value="SirB1_N"/>
</dbReference>
<protein>
    <recommendedName>
        <fullName evidence="2">Protein SirB1 N-terminal domain-containing protein</fullName>
    </recommendedName>
</protein>
<comment type="caution">
    <text evidence="3">The sequence shown here is derived from an EMBL/GenBank/DDBJ whole genome shotgun (WGS) entry which is preliminary data.</text>
</comment>
<gene>
    <name evidence="3" type="ORF">D0433_03315</name>
</gene>
<evidence type="ECO:0000313" key="3">
    <source>
        <dbReference type="EMBL" id="RFM24944.1"/>
    </source>
</evidence>
<dbReference type="PANTHER" id="PTHR31350:SF21">
    <property type="entry name" value="F-BOX ONLY PROTEIN 21"/>
    <property type="match status" value="1"/>
</dbReference>
<dbReference type="PANTHER" id="PTHR31350">
    <property type="entry name" value="SI:DKEY-261L7.2"/>
    <property type="match status" value="1"/>
</dbReference>
<proteinExistence type="inferred from homology"/>
<evidence type="ECO:0000313" key="4">
    <source>
        <dbReference type="Proteomes" id="UP000266389"/>
    </source>
</evidence>
<comment type="similarity">
    <text evidence="1">Belongs to the UPF0162 family.</text>
</comment>
<dbReference type="EMBL" id="PHFL01000014">
    <property type="protein sequence ID" value="RFM24944.1"/>
    <property type="molecule type" value="Genomic_DNA"/>
</dbReference>
<feature type="domain" description="Protein SirB1 N-terminal" evidence="2">
    <location>
        <begin position="110"/>
        <end position="259"/>
    </location>
</feature>
<dbReference type="AlphaFoldDB" id="A0A395M4S8"/>